<organism evidence="7">
    <name type="scientific">Hordeum vulgare subsp. vulgare</name>
    <name type="common">Domesticated barley</name>
    <dbReference type="NCBI Taxonomy" id="112509"/>
    <lineage>
        <taxon>Eukaryota</taxon>
        <taxon>Viridiplantae</taxon>
        <taxon>Streptophyta</taxon>
        <taxon>Embryophyta</taxon>
        <taxon>Tracheophyta</taxon>
        <taxon>Spermatophyta</taxon>
        <taxon>Magnoliopsida</taxon>
        <taxon>Liliopsida</taxon>
        <taxon>Poales</taxon>
        <taxon>Poaceae</taxon>
        <taxon>BOP clade</taxon>
        <taxon>Pooideae</taxon>
        <taxon>Triticodae</taxon>
        <taxon>Triticeae</taxon>
        <taxon>Hordeinae</taxon>
        <taxon>Hordeum</taxon>
    </lineage>
</organism>
<comment type="subcellular location">
    <subcellularLocation>
        <location evidence="1">Mitochondrion</location>
    </subcellularLocation>
</comment>
<feature type="domain" description="Ribosomal protein mS38 C-terminal" evidence="6">
    <location>
        <begin position="121"/>
        <end position="148"/>
    </location>
</feature>
<name>F2D9B8_HORVV</name>
<comment type="similarity">
    <text evidence="3">Belongs to the mitochondrion-specific ribosomal protein mS38 family.</text>
</comment>
<dbReference type="EMBL" id="AK360480">
    <property type="protein sequence ID" value="BAJ91689.1"/>
    <property type="molecule type" value="mRNA"/>
</dbReference>
<evidence type="ECO:0000256" key="4">
    <source>
        <dbReference type="ARBA" id="ARBA00035682"/>
    </source>
</evidence>
<feature type="compositionally biased region" description="Pro residues" evidence="5">
    <location>
        <begin position="59"/>
        <end position="76"/>
    </location>
</feature>
<dbReference type="InterPro" id="IPR013177">
    <property type="entry name" value="Ribosomal_mS38_C"/>
</dbReference>
<feature type="compositionally biased region" description="Polar residues" evidence="5">
    <location>
        <begin position="1"/>
        <end position="15"/>
    </location>
</feature>
<proteinExistence type="evidence at transcript level"/>
<dbReference type="GO" id="GO:0005739">
    <property type="term" value="C:mitochondrion"/>
    <property type="evidence" value="ECO:0007669"/>
    <property type="project" value="UniProtKB-SubCell"/>
</dbReference>
<sequence>TVPNPRIQAASTSPRISHPSMAAAAPARRLLLRLRLPLCNPPPLPVPVPLLPHLTPHLHPQPQPPAPPFPGSPAPDPKLRDLLFAFHPAVHVYPSLVHVPRAGGDIDAREDGGEANEAEVWADSVKKKRKRKMNKHKLRKLRKRLRRQT</sequence>
<keyword evidence="2" id="KW-0496">Mitochondrion</keyword>
<evidence type="ECO:0000259" key="6">
    <source>
        <dbReference type="SMART" id="SM01155"/>
    </source>
</evidence>
<feature type="compositionally biased region" description="Basic residues" evidence="5">
    <location>
        <begin position="126"/>
        <end position="149"/>
    </location>
</feature>
<evidence type="ECO:0000256" key="3">
    <source>
        <dbReference type="ARBA" id="ARBA00035647"/>
    </source>
</evidence>
<evidence type="ECO:0000313" key="7">
    <source>
        <dbReference type="EMBL" id="BAJ91689.1"/>
    </source>
</evidence>
<dbReference type="PANTHER" id="PTHR32035">
    <property type="entry name" value="AURORA KINASE A-INTERACTING PROTEIN"/>
    <property type="match status" value="1"/>
</dbReference>
<feature type="non-terminal residue" evidence="7">
    <location>
        <position position="1"/>
    </location>
</feature>
<dbReference type="PANTHER" id="PTHR32035:SF3">
    <property type="entry name" value="SMALL RIBOSOMAL SUBUNIT PROTEIN MS38"/>
    <property type="match status" value="1"/>
</dbReference>
<protein>
    <recommendedName>
        <fullName evidence="4">Small ribosomal subunit protein mS38</fullName>
    </recommendedName>
</protein>
<reference evidence="7" key="1">
    <citation type="journal article" date="2011" name="Plant Physiol.">
        <title>Comprehensive sequence analysis of 24,783 barley full-length cDNAs derived from 12 clone libraries.</title>
        <authorList>
            <person name="Matsumoto T."/>
            <person name="Tanaka T."/>
            <person name="Sakai H."/>
            <person name="Amano N."/>
            <person name="Kanamori H."/>
            <person name="Kurita K."/>
            <person name="Kikuta A."/>
            <person name="Kamiya K."/>
            <person name="Yamamoto M."/>
            <person name="Ikawa H."/>
            <person name="Fujii N."/>
            <person name="Hori K."/>
            <person name="Itoh T."/>
            <person name="Sato K."/>
        </authorList>
    </citation>
    <scope>NUCLEOTIDE SEQUENCE</scope>
    <source>
        <tissue evidence="7">Shoot</tissue>
    </source>
</reference>
<evidence type="ECO:0000256" key="5">
    <source>
        <dbReference type="SAM" id="MobiDB-lite"/>
    </source>
</evidence>
<evidence type="ECO:0000256" key="2">
    <source>
        <dbReference type="ARBA" id="ARBA00023128"/>
    </source>
</evidence>
<dbReference type="AlphaFoldDB" id="F2D9B8"/>
<accession>F2D9B8</accession>
<dbReference type="SMART" id="SM01155">
    <property type="entry name" value="DUF1713"/>
    <property type="match status" value="1"/>
</dbReference>
<dbReference type="Pfam" id="PF08213">
    <property type="entry name" value="COX24_C"/>
    <property type="match status" value="1"/>
</dbReference>
<feature type="region of interest" description="Disordered" evidence="5">
    <location>
        <begin position="1"/>
        <end position="21"/>
    </location>
</feature>
<feature type="region of interest" description="Disordered" evidence="5">
    <location>
        <begin position="54"/>
        <end position="76"/>
    </location>
</feature>
<feature type="region of interest" description="Disordered" evidence="5">
    <location>
        <begin position="105"/>
        <end position="149"/>
    </location>
</feature>
<evidence type="ECO:0000256" key="1">
    <source>
        <dbReference type="ARBA" id="ARBA00004173"/>
    </source>
</evidence>